<sequence length="307" mass="33901">MPPEELEALLAAPALAPPPGVTPNFDNPHNGNGYAWGITTVCMIVATLCLFLRWYVRIWLDRKVRIEDALTICAYVCYPFSSLYLCSLKLTAPQGAYCGTAYAAYGMISTPGYYVHTWDLRNKDLIRPLYGDLGILSSEQMLLASGRDALFSQCAAHTANFAKSTDQMYFIGPLLFWACAEMTCGFFIFSVPCLSKLAMESGLRRRLSSVLDLSDKSVSVPSDQGSKPQGGSHPRLKPWSISDTTYSKIEEGNIIPLTNVSWPQGNLCESHSNDGNNTMQVIRTMDVSSADPNSSFQLKDHRIPWVS</sequence>
<keyword evidence="4" id="KW-1185">Reference proteome</keyword>
<feature type="transmembrane region" description="Helical" evidence="2">
    <location>
        <begin position="34"/>
        <end position="56"/>
    </location>
</feature>
<feature type="transmembrane region" description="Helical" evidence="2">
    <location>
        <begin position="174"/>
        <end position="199"/>
    </location>
</feature>
<evidence type="ECO:0000313" key="4">
    <source>
        <dbReference type="Proteomes" id="UP000541154"/>
    </source>
</evidence>
<dbReference type="Proteomes" id="UP000541154">
    <property type="component" value="Unassembled WGS sequence"/>
</dbReference>
<evidence type="ECO:0000313" key="3">
    <source>
        <dbReference type="EMBL" id="KAF5862058.1"/>
    </source>
</evidence>
<gene>
    <name evidence="3" type="ORF">ETB97_012205</name>
</gene>
<accession>A0A8H6A3H8</accession>
<organism evidence="3 4">
    <name type="scientific">Petromyces alliaceus</name>
    <name type="common">Aspergillus alliaceus</name>
    <dbReference type="NCBI Taxonomy" id="209559"/>
    <lineage>
        <taxon>Eukaryota</taxon>
        <taxon>Fungi</taxon>
        <taxon>Dikarya</taxon>
        <taxon>Ascomycota</taxon>
        <taxon>Pezizomycotina</taxon>
        <taxon>Eurotiomycetes</taxon>
        <taxon>Eurotiomycetidae</taxon>
        <taxon>Eurotiales</taxon>
        <taxon>Aspergillaceae</taxon>
        <taxon>Aspergillus</taxon>
        <taxon>Aspergillus subgen. Circumdati</taxon>
    </lineage>
</organism>
<feature type="region of interest" description="Disordered" evidence="1">
    <location>
        <begin position="216"/>
        <end position="239"/>
    </location>
</feature>
<keyword evidence="2" id="KW-1133">Transmembrane helix</keyword>
<reference evidence="3 4" key="1">
    <citation type="submission" date="2019-04" db="EMBL/GenBank/DDBJ databases">
        <title>Aspergillus burnettii sp. nov., novel species from soil in southeast Queensland.</title>
        <authorList>
            <person name="Gilchrist C.L.M."/>
            <person name="Pitt J.I."/>
            <person name="Lange L."/>
            <person name="Lacey H.J."/>
            <person name="Vuong D."/>
            <person name="Midgley D.J."/>
            <person name="Greenfield P."/>
            <person name="Bradbury M."/>
            <person name="Lacey E."/>
            <person name="Busk P.K."/>
            <person name="Pilgaard B."/>
            <person name="Chooi Y.H."/>
            <person name="Piggott A.M."/>
        </authorList>
    </citation>
    <scope>NUCLEOTIDE SEQUENCE [LARGE SCALE GENOMIC DNA]</scope>
    <source>
        <strain evidence="3 4">FRR 5400</strain>
    </source>
</reference>
<name>A0A8H6A3H8_PETAA</name>
<keyword evidence="2" id="KW-0812">Transmembrane</keyword>
<keyword evidence="2" id="KW-0472">Membrane</keyword>
<evidence type="ECO:0000256" key="2">
    <source>
        <dbReference type="SAM" id="Phobius"/>
    </source>
</evidence>
<dbReference type="AlphaFoldDB" id="A0A8H6A3H8"/>
<evidence type="ECO:0000256" key="1">
    <source>
        <dbReference type="SAM" id="MobiDB-lite"/>
    </source>
</evidence>
<protein>
    <submittedName>
        <fullName evidence="3">Uncharacterized protein</fullName>
    </submittedName>
</protein>
<dbReference type="EMBL" id="SPNV01000083">
    <property type="protein sequence ID" value="KAF5862058.1"/>
    <property type="molecule type" value="Genomic_DNA"/>
</dbReference>
<proteinExistence type="predicted"/>
<comment type="caution">
    <text evidence="3">The sequence shown here is derived from an EMBL/GenBank/DDBJ whole genome shotgun (WGS) entry which is preliminary data.</text>
</comment>